<keyword evidence="1" id="KW-1133">Transmembrane helix</keyword>
<reference evidence="3" key="1">
    <citation type="submission" date="2014-04" db="EMBL/GenBank/DDBJ databases">
        <title>Whole-Genome optical mapping and complete genome sequence of Sphingobacterium deserti sp. nov., a new spaces isolated from desert in the west of China.</title>
        <authorList>
            <person name="Teng C."/>
            <person name="Zhou Z."/>
            <person name="Li X."/>
            <person name="Chen M."/>
            <person name="Lin M."/>
            <person name="Wang L."/>
            <person name="Su S."/>
            <person name="Zhang C."/>
            <person name="Zhang W."/>
        </authorList>
    </citation>
    <scope>NUCLEOTIDE SEQUENCE [LARGE SCALE GENOMIC DNA]</scope>
    <source>
        <strain evidence="3">ACCC05744</strain>
    </source>
</reference>
<accession>A0A0B8T7R2</accession>
<dbReference type="AlphaFoldDB" id="A0A0B8T7R2"/>
<keyword evidence="1" id="KW-0812">Transmembrane</keyword>
<gene>
    <name evidence="2" type="ORF">DI53_2431</name>
</gene>
<evidence type="ECO:0000256" key="1">
    <source>
        <dbReference type="SAM" id="Phobius"/>
    </source>
</evidence>
<keyword evidence="3" id="KW-1185">Reference proteome</keyword>
<protein>
    <submittedName>
        <fullName evidence="2">Uncharacterized protein</fullName>
    </submittedName>
</protein>
<evidence type="ECO:0000313" key="2">
    <source>
        <dbReference type="EMBL" id="KGE13805.1"/>
    </source>
</evidence>
<dbReference type="Proteomes" id="UP000031802">
    <property type="component" value="Unassembled WGS sequence"/>
</dbReference>
<dbReference type="PATRIC" id="fig|1229276.3.peg.2499"/>
<dbReference type="STRING" id="1229276.DI53_2431"/>
<sequence>MIAILGKVLLKKPFFKYFIHYFFCVVSEANLVLLINKAGFRKGLVIE</sequence>
<name>A0A0B8T7R2_9SPHI</name>
<comment type="caution">
    <text evidence="2">The sequence shown here is derived from an EMBL/GenBank/DDBJ whole genome shotgun (WGS) entry which is preliminary data.</text>
</comment>
<keyword evidence="1" id="KW-0472">Membrane</keyword>
<reference evidence="2 3" key="2">
    <citation type="journal article" date="2015" name="PLoS ONE">
        <title>Whole-Genome Optical Mapping and Finished Genome Sequence of Sphingobacterium deserti sp. nov., a New Species Isolated from the Western Desert of China.</title>
        <authorList>
            <person name="Teng C."/>
            <person name="Zhou Z."/>
            <person name="Molnar I."/>
            <person name="Li X."/>
            <person name="Tang R."/>
            <person name="Chen M."/>
            <person name="Wang L."/>
            <person name="Su S."/>
            <person name="Zhang W."/>
            <person name="Lin M."/>
        </authorList>
    </citation>
    <scope>NUCLEOTIDE SEQUENCE [LARGE SCALE GENOMIC DNA]</scope>
    <source>
        <strain evidence="3">ACCC05744</strain>
    </source>
</reference>
<feature type="transmembrane region" description="Helical" evidence="1">
    <location>
        <begin position="17"/>
        <end position="35"/>
    </location>
</feature>
<organism evidence="2 3">
    <name type="scientific">Sphingobacterium deserti</name>
    <dbReference type="NCBI Taxonomy" id="1229276"/>
    <lineage>
        <taxon>Bacteria</taxon>
        <taxon>Pseudomonadati</taxon>
        <taxon>Bacteroidota</taxon>
        <taxon>Sphingobacteriia</taxon>
        <taxon>Sphingobacteriales</taxon>
        <taxon>Sphingobacteriaceae</taxon>
        <taxon>Sphingobacterium</taxon>
    </lineage>
</organism>
<evidence type="ECO:0000313" key="3">
    <source>
        <dbReference type="Proteomes" id="UP000031802"/>
    </source>
</evidence>
<dbReference type="EMBL" id="JJMU01000037">
    <property type="protein sequence ID" value="KGE13805.1"/>
    <property type="molecule type" value="Genomic_DNA"/>
</dbReference>
<proteinExistence type="predicted"/>